<name>A0A9D5LY11_9FIRM</name>
<evidence type="ECO:0000256" key="1">
    <source>
        <dbReference type="ARBA" id="ARBA00022676"/>
    </source>
</evidence>
<dbReference type="CDD" id="cd08993">
    <property type="entry name" value="GH130"/>
    <property type="match status" value="1"/>
</dbReference>
<dbReference type="Gene3D" id="2.115.10.20">
    <property type="entry name" value="Glycosyl hydrolase domain, family 43"/>
    <property type="match status" value="1"/>
</dbReference>
<dbReference type="GO" id="GO:0016787">
    <property type="term" value="F:hydrolase activity"/>
    <property type="evidence" value="ECO:0007669"/>
    <property type="project" value="UniProtKB-KW"/>
</dbReference>
<evidence type="ECO:0000256" key="2">
    <source>
        <dbReference type="ARBA" id="ARBA00022679"/>
    </source>
</evidence>
<proteinExistence type="inferred from homology"/>
<gene>
    <name evidence="4" type="ORF">INF28_06190</name>
</gene>
<dbReference type="AlphaFoldDB" id="A0A9D5LY11"/>
<keyword evidence="4" id="KW-0378">Hydrolase</keyword>
<dbReference type="PIRSF" id="PIRSF016202">
    <property type="entry name" value="PH1107"/>
    <property type="match status" value="1"/>
</dbReference>
<dbReference type="PANTHER" id="PTHR34106">
    <property type="entry name" value="GLYCOSIDASE"/>
    <property type="match status" value="1"/>
</dbReference>
<dbReference type="GO" id="GO:0016757">
    <property type="term" value="F:glycosyltransferase activity"/>
    <property type="evidence" value="ECO:0007669"/>
    <property type="project" value="UniProtKB-KW"/>
</dbReference>
<keyword evidence="5" id="KW-1185">Reference proteome</keyword>
<evidence type="ECO:0000256" key="3">
    <source>
        <dbReference type="ARBA" id="ARBA00024356"/>
    </source>
</evidence>
<accession>A0A9D5LY11</accession>
<dbReference type="EMBL" id="JADCKB010000010">
    <property type="protein sequence ID" value="MBE5040053.1"/>
    <property type="molecule type" value="Genomic_DNA"/>
</dbReference>
<organism evidence="4 5">
    <name type="scientific">Ructibacterium gallinarum</name>
    <dbReference type="NCBI Taxonomy" id="2779355"/>
    <lineage>
        <taxon>Bacteria</taxon>
        <taxon>Bacillati</taxon>
        <taxon>Bacillota</taxon>
        <taxon>Clostridia</taxon>
        <taxon>Eubacteriales</taxon>
        <taxon>Oscillospiraceae</taxon>
        <taxon>Ructibacterium</taxon>
    </lineage>
</organism>
<dbReference type="PANTHER" id="PTHR34106:SF5">
    <property type="entry name" value="GLYCOSIDASE"/>
    <property type="match status" value="1"/>
</dbReference>
<reference evidence="4" key="1">
    <citation type="submission" date="2020-10" db="EMBL/GenBank/DDBJ databases">
        <title>ChiBAC.</title>
        <authorList>
            <person name="Zenner C."/>
            <person name="Hitch T.C.A."/>
            <person name="Clavel T."/>
        </authorList>
    </citation>
    <scope>NUCLEOTIDE SEQUENCE</scope>
    <source>
        <strain evidence="4">DSM 107454</strain>
    </source>
</reference>
<comment type="caution">
    <text evidence="4">The sequence shown here is derived from an EMBL/GenBank/DDBJ whole genome shotgun (WGS) entry which is preliminary data.</text>
</comment>
<dbReference type="InterPro" id="IPR007184">
    <property type="entry name" value="Mannoside_phosphorylase"/>
</dbReference>
<keyword evidence="1" id="KW-0328">Glycosyltransferase</keyword>
<dbReference type="Proteomes" id="UP000806542">
    <property type="component" value="Unassembled WGS sequence"/>
</dbReference>
<keyword evidence="2" id="KW-0808">Transferase</keyword>
<protein>
    <submittedName>
        <fullName evidence="4">Glycoside hydrolase family 130 protein</fullName>
    </submittedName>
</protein>
<evidence type="ECO:0000313" key="5">
    <source>
        <dbReference type="Proteomes" id="UP000806542"/>
    </source>
</evidence>
<sequence length="331" mass="37177">MKPLLTSNSAVKRYEKNPVLSSKDVPYPSDLTFNAGVAKWQDKYIMIFRNDFDYVSGSLFRGCNLGIAFSQDGMKWEVCEKPFFSLDRIKDPEVTRVYDPRLTVIGNQLFVCFAMDTHHGIRGGIGKIRPDFSGMDIISLSAPDNRNMVLFPEKINGMYVRLERPFTVYSRGGKDRFDIWISKSPDLKFWGESTLLLGVENVPYSNDKIGPAAPPIKTPKGWLTLFHAVDIDTTRGKHGWEDKWQKRYTAGIMLLDLEDPSKVIGMSKQPLLAPEASYEALEGFRASVIFPGGFLQEDDGSIKIYYGAADTVECLATAKIEDLIALCTEAK</sequence>
<evidence type="ECO:0000313" key="4">
    <source>
        <dbReference type="EMBL" id="MBE5040053.1"/>
    </source>
</evidence>
<dbReference type="SUPFAM" id="SSF75005">
    <property type="entry name" value="Arabinanase/levansucrase/invertase"/>
    <property type="match status" value="1"/>
</dbReference>
<dbReference type="InterPro" id="IPR023296">
    <property type="entry name" value="Glyco_hydro_beta-prop_sf"/>
</dbReference>
<dbReference type="Pfam" id="PF04041">
    <property type="entry name" value="Glyco_hydro_130"/>
    <property type="match status" value="1"/>
</dbReference>
<comment type="similarity">
    <text evidence="3">Belongs to the glycosyl hydrolase 130 family.</text>
</comment>